<reference evidence="3" key="1">
    <citation type="journal article" date="2019" name="Int. J. Syst. Evol. Microbiol.">
        <title>The Global Catalogue of Microorganisms (GCM) 10K type strain sequencing project: providing services to taxonomists for standard genome sequencing and annotation.</title>
        <authorList>
            <consortium name="The Broad Institute Genomics Platform"/>
            <consortium name="The Broad Institute Genome Sequencing Center for Infectious Disease"/>
            <person name="Wu L."/>
            <person name="Ma J."/>
        </authorList>
    </citation>
    <scope>NUCLEOTIDE SEQUENCE [LARGE SCALE GENOMIC DNA]</scope>
    <source>
        <strain evidence="3">JCM 16548</strain>
    </source>
</reference>
<feature type="transmembrane region" description="Helical" evidence="1">
    <location>
        <begin position="25"/>
        <end position="44"/>
    </location>
</feature>
<feature type="transmembrane region" description="Helical" evidence="1">
    <location>
        <begin position="140"/>
        <end position="166"/>
    </location>
</feature>
<dbReference type="EMBL" id="BAAAYX010000002">
    <property type="protein sequence ID" value="GAA3694994.1"/>
    <property type="molecule type" value="Genomic_DNA"/>
</dbReference>
<feature type="transmembrane region" description="Helical" evidence="1">
    <location>
        <begin position="318"/>
        <end position="338"/>
    </location>
</feature>
<feature type="transmembrane region" description="Helical" evidence="1">
    <location>
        <begin position="89"/>
        <end position="109"/>
    </location>
</feature>
<organism evidence="2 3">
    <name type="scientific">Microlunatus aurantiacus</name>
    <dbReference type="NCBI Taxonomy" id="446786"/>
    <lineage>
        <taxon>Bacteria</taxon>
        <taxon>Bacillati</taxon>
        <taxon>Actinomycetota</taxon>
        <taxon>Actinomycetes</taxon>
        <taxon>Propionibacteriales</taxon>
        <taxon>Propionibacteriaceae</taxon>
        <taxon>Microlunatus</taxon>
    </lineage>
</organism>
<keyword evidence="1" id="KW-0812">Transmembrane</keyword>
<comment type="caution">
    <text evidence="2">The sequence shown here is derived from an EMBL/GenBank/DDBJ whole genome shotgun (WGS) entry which is preliminary data.</text>
</comment>
<feature type="transmembrane region" description="Helical" evidence="1">
    <location>
        <begin position="235"/>
        <end position="256"/>
    </location>
</feature>
<feature type="transmembrane region" description="Helical" evidence="1">
    <location>
        <begin position="56"/>
        <end position="77"/>
    </location>
</feature>
<gene>
    <name evidence="2" type="ORF">GCM10022204_08440</name>
</gene>
<name>A0ABP7CVV3_9ACTN</name>
<feature type="transmembrane region" description="Helical" evidence="1">
    <location>
        <begin position="291"/>
        <end position="311"/>
    </location>
</feature>
<evidence type="ECO:0000313" key="3">
    <source>
        <dbReference type="Proteomes" id="UP001500051"/>
    </source>
</evidence>
<feature type="transmembrane region" description="Helical" evidence="1">
    <location>
        <begin position="203"/>
        <end position="223"/>
    </location>
</feature>
<evidence type="ECO:0000256" key="1">
    <source>
        <dbReference type="SAM" id="Phobius"/>
    </source>
</evidence>
<keyword evidence="1" id="KW-0472">Membrane</keyword>
<feature type="transmembrane region" description="Helical" evidence="1">
    <location>
        <begin position="115"/>
        <end position="133"/>
    </location>
</feature>
<accession>A0ABP7CVV3</accession>
<protein>
    <submittedName>
        <fullName evidence="2">Uncharacterized protein</fullName>
    </submittedName>
</protein>
<feature type="transmembrane region" description="Helical" evidence="1">
    <location>
        <begin position="358"/>
        <end position="379"/>
    </location>
</feature>
<sequence>MTADTVRPPAAASVPPAGRRRHASVVLTGALIGLTWSAALRGWMVQLAGAESTITWLTIVFVLLPGAAVGALLAQATEAHARGRTPRRVLVWAPVLLAAVLLHPPMLLLLLREGYGSGSLLVVVTALSAGYALTHRRRSLPTVLCGLVAAGGLVAVTGMATLAAPLGTARGVWVGALGLTLLMVLCLAAALQHARPPLVGRGAHIGIGAVCGLAWAGALRAFMAAVVGPDSQVTWVNTIVWILLVGTVVGGVLGYAEWRRSTGRPRPVLATAPLLFAGVLLPGLLHPTAMFADGIGGGAIGVPVLGLAGAYGLAGRRTWARVVCAAVFLTGLTLWVVVADDVGGPGFALDTVRGVWATVLYLGLLLTLALATAIPLRAVPPTSESLRDRVDRI</sequence>
<feature type="transmembrane region" description="Helical" evidence="1">
    <location>
        <begin position="172"/>
        <end position="191"/>
    </location>
</feature>
<evidence type="ECO:0000313" key="2">
    <source>
        <dbReference type="EMBL" id="GAA3694994.1"/>
    </source>
</evidence>
<feature type="transmembrane region" description="Helical" evidence="1">
    <location>
        <begin position="268"/>
        <end position="285"/>
    </location>
</feature>
<proteinExistence type="predicted"/>
<keyword evidence="1" id="KW-1133">Transmembrane helix</keyword>
<keyword evidence="3" id="KW-1185">Reference proteome</keyword>
<dbReference type="RefSeq" id="WP_344811020.1">
    <property type="nucleotide sequence ID" value="NZ_BAAAYX010000002.1"/>
</dbReference>
<dbReference type="Proteomes" id="UP001500051">
    <property type="component" value="Unassembled WGS sequence"/>
</dbReference>